<organism evidence="2 3">
    <name type="scientific">Nematostella vectensis</name>
    <name type="common">Starlet sea anemone</name>
    <dbReference type="NCBI Taxonomy" id="45351"/>
    <lineage>
        <taxon>Eukaryota</taxon>
        <taxon>Metazoa</taxon>
        <taxon>Cnidaria</taxon>
        <taxon>Anthozoa</taxon>
        <taxon>Hexacorallia</taxon>
        <taxon>Actiniaria</taxon>
        <taxon>Edwardsiidae</taxon>
        <taxon>Nematostella</taxon>
    </lineage>
</organism>
<dbReference type="HOGENOM" id="CLU_1736057_0_0_1"/>
<dbReference type="Proteomes" id="UP000001593">
    <property type="component" value="Unassembled WGS sequence"/>
</dbReference>
<feature type="domain" description="MyTH4" evidence="1">
    <location>
        <begin position="23"/>
        <end position="151"/>
    </location>
</feature>
<dbReference type="Pfam" id="PF00784">
    <property type="entry name" value="MyTH4"/>
    <property type="match status" value="1"/>
</dbReference>
<keyword evidence="3" id="KW-1185">Reference proteome</keyword>
<dbReference type="GO" id="GO:0005856">
    <property type="term" value="C:cytoskeleton"/>
    <property type="evidence" value="ECO:0007669"/>
    <property type="project" value="InterPro"/>
</dbReference>
<dbReference type="FunFam" id="1.25.40.530:FF:000020">
    <property type="entry name" value="Predicted protein"/>
    <property type="match status" value="1"/>
</dbReference>
<dbReference type="InterPro" id="IPR000857">
    <property type="entry name" value="MyTH4_dom"/>
</dbReference>
<protein>
    <recommendedName>
        <fullName evidence="1">MyTH4 domain-containing protein</fullName>
    </recommendedName>
</protein>
<evidence type="ECO:0000259" key="1">
    <source>
        <dbReference type="PROSITE" id="PS51016"/>
    </source>
</evidence>
<dbReference type="eggNOG" id="ENOG502QR6X">
    <property type="taxonomic scope" value="Eukaryota"/>
</dbReference>
<name>A7SKK1_NEMVE</name>
<dbReference type="InParanoid" id="A7SKK1"/>
<sequence>YLNQHTKGLFRRKRVSLASMMSWSKVPIKKPLILMSDRQLKKDAVDVFKLILGYMGDRPIRVKTTRDIALDICTRGWETPLIRDEIYLQICKQTTDNGNSESLRRGWELMSICLTLFPPSTKFHSYLEGYITRHLNCEDDNLEVEFATSLW</sequence>
<dbReference type="PANTHER" id="PTHR45876">
    <property type="entry name" value="FI04035P"/>
    <property type="match status" value="1"/>
</dbReference>
<dbReference type="OMA" id="DICTRGW"/>
<dbReference type="PANTHER" id="PTHR45876:SF8">
    <property type="entry name" value="FI04035P"/>
    <property type="match status" value="1"/>
</dbReference>
<evidence type="ECO:0000313" key="3">
    <source>
        <dbReference type="Proteomes" id="UP000001593"/>
    </source>
</evidence>
<dbReference type="STRING" id="45351.A7SKK1"/>
<gene>
    <name evidence="2" type="ORF">NEMVEDRAFT_v1g121705</name>
</gene>
<dbReference type="Gene3D" id="1.25.40.530">
    <property type="entry name" value="MyTH4 domain"/>
    <property type="match status" value="1"/>
</dbReference>
<dbReference type="PROSITE" id="PS51016">
    <property type="entry name" value="MYTH4"/>
    <property type="match status" value="1"/>
</dbReference>
<dbReference type="AlphaFoldDB" id="A7SKK1"/>
<proteinExistence type="predicted"/>
<reference evidence="2 3" key="1">
    <citation type="journal article" date="2007" name="Science">
        <title>Sea anemone genome reveals ancestral eumetazoan gene repertoire and genomic organization.</title>
        <authorList>
            <person name="Putnam N.H."/>
            <person name="Srivastava M."/>
            <person name="Hellsten U."/>
            <person name="Dirks B."/>
            <person name="Chapman J."/>
            <person name="Salamov A."/>
            <person name="Terry A."/>
            <person name="Shapiro H."/>
            <person name="Lindquist E."/>
            <person name="Kapitonov V.V."/>
            <person name="Jurka J."/>
            <person name="Genikhovich G."/>
            <person name="Grigoriev I.V."/>
            <person name="Lucas S.M."/>
            <person name="Steele R.E."/>
            <person name="Finnerty J.R."/>
            <person name="Technau U."/>
            <person name="Martindale M.Q."/>
            <person name="Rokhsar D.S."/>
        </authorList>
    </citation>
    <scope>NUCLEOTIDE SEQUENCE [LARGE SCALE GENOMIC DNA]</scope>
    <source>
        <strain evidence="3">CH2 X CH6</strain>
    </source>
</reference>
<dbReference type="InterPro" id="IPR038185">
    <property type="entry name" value="MyTH4_dom_sf"/>
</dbReference>
<evidence type="ECO:0000313" key="2">
    <source>
        <dbReference type="EMBL" id="EDO35783.1"/>
    </source>
</evidence>
<feature type="non-terminal residue" evidence="2">
    <location>
        <position position="151"/>
    </location>
</feature>
<dbReference type="PhylomeDB" id="A7SKK1"/>
<dbReference type="SMART" id="SM00139">
    <property type="entry name" value="MyTH4"/>
    <property type="match status" value="1"/>
</dbReference>
<accession>A7SKK1</accession>
<dbReference type="EMBL" id="DS469688">
    <property type="protein sequence ID" value="EDO35783.1"/>
    <property type="molecule type" value="Genomic_DNA"/>
</dbReference>